<dbReference type="SUPFAM" id="SSF52317">
    <property type="entry name" value="Class I glutamine amidotransferase-like"/>
    <property type="match status" value="1"/>
</dbReference>
<evidence type="ECO:0000256" key="5">
    <source>
        <dbReference type="ARBA" id="ARBA00015719"/>
    </source>
</evidence>
<evidence type="ECO:0000256" key="3">
    <source>
        <dbReference type="ARBA" id="ARBA00006534"/>
    </source>
</evidence>
<dbReference type="GO" id="GO:0008236">
    <property type="term" value="F:serine-type peptidase activity"/>
    <property type="evidence" value="ECO:0007669"/>
    <property type="project" value="UniProtKB-KW"/>
</dbReference>
<keyword evidence="7 9" id="KW-0378">Hydrolase</keyword>
<accession>A0A5B9MEB0</accession>
<dbReference type="AlphaFoldDB" id="A0A5B9MEB0"/>
<gene>
    <name evidence="9" type="primary">cphB</name>
    <name evidence="9" type="ORF">Mal15_23620</name>
</gene>
<sequence>MGTTVYRKHHARCNETDQVQHFGMRLTMIAARPPLPGRSMQNRFAFLVFVFVQGCFAPDLAFGEENPEIRKLVICGGGSLPDSVFDRFRELAEGVHPVKEPQLIVIPTASQRKIDLNATQELWSARGFSDVRVLHTTDPDVASTDEFVQPLKTASAVWFDGGSQQRIAEAYLETRVESELQRLLMRGGVIGGTSAGAAIQSRVMIIGGKTEPKISTGLGLLPEAIIDQHFLKRNRIARSIAALRQHPDLIGLGIDEGTALVVEGGATEVIGKSYVLRLEWADKTLKLDAFGNGATVPLEVSPRQSP</sequence>
<comment type="function">
    <text evidence="2">Exopeptidase that catalyzes the hydrolytic cleavage of multi-L-arginyl-poly-L-aspartic acid (cyanophycin; a water-insoluble reserve polymer) into aspartate-arginine dipeptides.</text>
</comment>
<evidence type="ECO:0000256" key="4">
    <source>
        <dbReference type="ARBA" id="ARBA00013115"/>
    </source>
</evidence>
<evidence type="ECO:0000313" key="10">
    <source>
        <dbReference type="Proteomes" id="UP000321353"/>
    </source>
</evidence>
<comment type="catalytic activity">
    <reaction evidence="1">
        <text>[L-4-(L-arginin-2-N-yl)aspartate](n) + H2O = [L-4-(L-arginin-2-N-yl)aspartate](n-1) + L-4-(L-arginin-2-N-yl)aspartate</text>
        <dbReference type="Rhea" id="RHEA:12845"/>
        <dbReference type="Rhea" id="RHEA-COMP:13728"/>
        <dbReference type="Rhea" id="RHEA-COMP:13734"/>
        <dbReference type="ChEBI" id="CHEBI:15377"/>
        <dbReference type="ChEBI" id="CHEBI:137986"/>
        <dbReference type="ChEBI" id="CHEBI:137991"/>
        <dbReference type="EC" id="3.4.15.6"/>
    </reaction>
</comment>
<dbReference type="EC" id="3.4.15.6" evidence="4"/>
<dbReference type="KEGG" id="smam:Mal15_23620"/>
<dbReference type="CDD" id="cd03145">
    <property type="entry name" value="GAT1_cyanophycinase"/>
    <property type="match status" value="1"/>
</dbReference>
<dbReference type="PANTHER" id="PTHR36175">
    <property type="entry name" value="CYANOPHYCINASE"/>
    <property type="match status" value="1"/>
</dbReference>
<dbReference type="NCBIfam" id="TIGR02069">
    <property type="entry name" value="cyanophycinase"/>
    <property type="match status" value="1"/>
</dbReference>
<organism evidence="9 10">
    <name type="scientific">Stieleria maiorica</name>
    <dbReference type="NCBI Taxonomy" id="2795974"/>
    <lineage>
        <taxon>Bacteria</taxon>
        <taxon>Pseudomonadati</taxon>
        <taxon>Planctomycetota</taxon>
        <taxon>Planctomycetia</taxon>
        <taxon>Pirellulales</taxon>
        <taxon>Pirellulaceae</taxon>
        <taxon>Stieleria</taxon>
    </lineage>
</organism>
<dbReference type="EMBL" id="CP036264">
    <property type="protein sequence ID" value="QEF98310.1"/>
    <property type="molecule type" value="Genomic_DNA"/>
</dbReference>
<reference evidence="9 10" key="1">
    <citation type="submission" date="2019-02" db="EMBL/GenBank/DDBJ databases">
        <title>Planctomycetal bacteria perform biofilm scaping via a novel small molecule.</title>
        <authorList>
            <person name="Jeske O."/>
            <person name="Boedeker C."/>
            <person name="Wiegand S."/>
            <person name="Breitling P."/>
            <person name="Kallscheuer N."/>
            <person name="Jogler M."/>
            <person name="Rohde M."/>
            <person name="Petersen J."/>
            <person name="Medema M.H."/>
            <person name="Surup F."/>
            <person name="Jogler C."/>
        </authorList>
    </citation>
    <scope>NUCLEOTIDE SEQUENCE [LARGE SCALE GENOMIC DNA]</scope>
    <source>
        <strain evidence="9 10">Mal15</strain>
    </source>
</reference>
<evidence type="ECO:0000256" key="7">
    <source>
        <dbReference type="ARBA" id="ARBA00022801"/>
    </source>
</evidence>
<evidence type="ECO:0000256" key="1">
    <source>
        <dbReference type="ARBA" id="ARBA00001092"/>
    </source>
</evidence>
<dbReference type="PANTHER" id="PTHR36175:SF1">
    <property type="entry name" value="CYANOPHYCINASE"/>
    <property type="match status" value="1"/>
</dbReference>
<evidence type="ECO:0000256" key="6">
    <source>
        <dbReference type="ARBA" id="ARBA00022670"/>
    </source>
</evidence>
<dbReference type="Proteomes" id="UP000321353">
    <property type="component" value="Chromosome"/>
</dbReference>
<dbReference type="Pfam" id="PF03575">
    <property type="entry name" value="Peptidase_S51"/>
    <property type="match status" value="1"/>
</dbReference>
<dbReference type="GO" id="GO:0008241">
    <property type="term" value="F:peptidyl-dipeptidase activity"/>
    <property type="evidence" value="ECO:0007669"/>
    <property type="project" value="UniProtKB-EC"/>
</dbReference>
<keyword evidence="8" id="KW-0720">Serine protease</keyword>
<keyword evidence="9" id="KW-0121">Carboxypeptidase</keyword>
<dbReference type="GO" id="GO:0006508">
    <property type="term" value="P:proteolysis"/>
    <property type="evidence" value="ECO:0007669"/>
    <property type="project" value="UniProtKB-KW"/>
</dbReference>
<evidence type="ECO:0000256" key="2">
    <source>
        <dbReference type="ARBA" id="ARBA00002039"/>
    </source>
</evidence>
<dbReference type="InterPro" id="IPR029062">
    <property type="entry name" value="Class_I_gatase-like"/>
</dbReference>
<keyword evidence="6" id="KW-0645">Protease</keyword>
<protein>
    <recommendedName>
        <fullName evidence="5">Cyanophycinase</fullName>
        <ecNumber evidence="4">3.4.15.6</ecNumber>
    </recommendedName>
</protein>
<comment type="similarity">
    <text evidence="3">Belongs to the peptidase S51 family.</text>
</comment>
<evidence type="ECO:0000256" key="8">
    <source>
        <dbReference type="ARBA" id="ARBA00022825"/>
    </source>
</evidence>
<dbReference type="Gene3D" id="3.40.50.880">
    <property type="match status" value="1"/>
</dbReference>
<name>A0A5B9MEB0_9BACT</name>
<dbReference type="InterPro" id="IPR011811">
    <property type="entry name" value="Peptidase_S51_cyanophycinase"/>
</dbReference>
<dbReference type="InterPro" id="IPR005320">
    <property type="entry name" value="Peptidase_S51"/>
</dbReference>
<evidence type="ECO:0000313" key="9">
    <source>
        <dbReference type="EMBL" id="QEF98310.1"/>
    </source>
</evidence>
<proteinExistence type="inferred from homology"/>
<keyword evidence="10" id="KW-1185">Reference proteome</keyword>
<dbReference type="GO" id="GO:0004180">
    <property type="term" value="F:carboxypeptidase activity"/>
    <property type="evidence" value="ECO:0007669"/>
    <property type="project" value="UniProtKB-KW"/>
</dbReference>